<protein>
    <submittedName>
        <fullName evidence="2">Uncharacterized protein</fullName>
    </submittedName>
</protein>
<comment type="caution">
    <text evidence="2">The sequence shown here is derived from an EMBL/GenBank/DDBJ whole genome shotgun (WGS) entry which is preliminary data.</text>
</comment>
<feature type="region of interest" description="Disordered" evidence="1">
    <location>
        <begin position="44"/>
        <end position="344"/>
    </location>
</feature>
<feature type="region of interest" description="Disordered" evidence="1">
    <location>
        <begin position="1"/>
        <end position="27"/>
    </location>
</feature>
<feature type="region of interest" description="Disordered" evidence="1">
    <location>
        <begin position="539"/>
        <end position="586"/>
    </location>
</feature>
<name>A0A1Q9CEU0_SYMMI</name>
<dbReference type="OrthoDB" id="420251at2759"/>
<keyword evidence="3" id="KW-1185">Reference proteome</keyword>
<organism evidence="2 3">
    <name type="scientific">Symbiodinium microadriaticum</name>
    <name type="common">Dinoflagellate</name>
    <name type="synonym">Zooxanthella microadriatica</name>
    <dbReference type="NCBI Taxonomy" id="2951"/>
    <lineage>
        <taxon>Eukaryota</taxon>
        <taxon>Sar</taxon>
        <taxon>Alveolata</taxon>
        <taxon>Dinophyceae</taxon>
        <taxon>Suessiales</taxon>
        <taxon>Symbiodiniaceae</taxon>
        <taxon>Symbiodinium</taxon>
    </lineage>
</organism>
<dbReference type="EMBL" id="LSRX01001282">
    <property type="protein sequence ID" value="OLP81416.1"/>
    <property type="molecule type" value="Genomic_DNA"/>
</dbReference>
<dbReference type="Proteomes" id="UP000186817">
    <property type="component" value="Unassembled WGS sequence"/>
</dbReference>
<accession>A0A1Q9CEU0</accession>
<feature type="compositionally biased region" description="Basic residues" evidence="1">
    <location>
        <begin position="52"/>
        <end position="62"/>
    </location>
</feature>
<evidence type="ECO:0000256" key="1">
    <source>
        <dbReference type="SAM" id="MobiDB-lite"/>
    </source>
</evidence>
<feature type="compositionally biased region" description="Low complexity" evidence="1">
    <location>
        <begin position="263"/>
        <end position="272"/>
    </location>
</feature>
<dbReference type="AlphaFoldDB" id="A0A1Q9CEU0"/>
<feature type="compositionally biased region" description="Low complexity" evidence="1">
    <location>
        <begin position="82"/>
        <end position="93"/>
    </location>
</feature>
<feature type="compositionally biased region" description="Basic and acidic residues" evidence="1">
    <location>
        <begin position="246"/>
        <end position="261"/>
    </location>
</feature>
<evidence type="ECO:0000313" key="2">
    <source>
        <dbReference type="EMBL" id="OLP81416.1"/>
    </source>
</evidence>
<proteinExistence type="predicted"/>
<reference evidence="2 3" key="1">
    <citation type="submission" date="2016-02" db="EMBL/GenBank/DDBJ databases">
        <title>Genome analysis of coral dinoflagellate symbionts highlights evolutionary adaptations to a symbiotic lifestyle.</title>
        <authorList>
            <person name="Aranda M."/>
            <person name="Li Y."/>
            <person name="Liew Y.J."/>
            <person name="Baumgarten S."/>
            <person name="Simakov O."/>
            <person name="Wilson M."/>
            <person name="Piel J."/>
            <person name="Ashoor H."/>
            <person name="Bougouffa S."/>
            <person name="Bajic V.B."/>
            <person name="Ryu T."/>
            <person name="Ravasi T."/>
            <person name="Bayer T."/>
            <person name="Micklem G."/>
            <person name="Kim H."/>
            <person name="Bhak J."/>
            <person name="Lajeunesse T.C."/>
            <person name="Voolstra C.R."/>
        </authorList>
    </citation>
    <scope>NUCLEOTIDE SEQUENCE [LARGE SCALE GENOMIC DNA]</scope>
    <source>
        <strain evidence="2 3">CCMP2467</strain>
    </source>
</reference>
<evidence type="ECO:0000313" key="3">
    <source>
        <dbReference type="Proteomes" id="UP000186817"/>
    </source>
</evidence>
<sequence>MAPAGHSSESAPLEDMWKQHGPNAWTHVGKVWDGTRLNGHEGLYTEADFKAKGAKGKGKKAMGKSQTKASGKDEATGEATPQGKGKAKTQTKGSGKDEATGEAKAKSKGKAEAPKGSGKDEAAGEAKAKGKGKTEAPKGSGKDEAAGEAKPKGKGKTESRKGSGKDEATGEATQKGKGKARSTKGSGKDEVTGEAGPKGKGKTESRKGSGKDEAREATQKGKGKARSTKGSGKGEATGEAGPKGKGKAESQTKGSGKKEATGEAETTEATGEAEAKGKGKTEAPNGSGKDEATGEAKTTEATGEAEAKGKGKAKSPSKGAAQAEDEDKASSTPPETPKVGKGFSKVQKLTAEKIEQILEMLEPGQLDLPTRFAFLKAFVQHKDMPDIEDPKNPEMRIYTVFRDIKAARAAFAETMQNKVVKVKEKMEKGRARRLRNLGDKALTAATNLKSTGLKRQEAKPAADIKHMGEVNVHCYSILKECNSILFSAEPLSKAREFLESKAHQLEEYAKDVAHAEGVFQTFERRKAAEKRKREKEELKKKATVDCLESQAGSADQEDWPDENEVDDDDKHEEEWADDGQEYDDDDHEVNLDAAGDVESGWHEHSMFLPHEVMGSIYDFDPQLFHKFFGRPEALWDAEDFIVPVRLYGDGAESYRTQNFEIFLLQIVLDAFQMDQEFITKCFRLQSCVLEVMNLSGFMAGALSLGCILPDVMHIIHLACLGDVLTSMLLDLSDDQFPWPGSSRDTRLEHGWKSYKGYCQRWGIEDRAERRLFTNEVLKADFVTVSQKIMRAAAAKYMIFWLHWLMEGLLQGDPEKPEHLKLILGVVTGLMHFEQTQMENGRYFTEEQCRFCESAYYLYRASYDRLASMALAQGIPRWKVRPKQHMLEHEVIDFMCEYRLNPRYSANYMGEDAVRRVKQLAVASHPNHVSRHVLSKWSLQFSLPYRFAALCAAAAGIIGMSSTTKQARTKLFFEEALLKAATRSLTQCPLVQRQDCMDIQQCRTWHRESLVKSWPAFLLRDTSLATPPSQITSEEKDCLLTFAANQASLLVWRNLLHNQSTLCA</sequence>
<feature type="compositionally biased region" description="Acidic residues" evidence="1">
    <location>
        <begin position="555"/>
        <end position="586"/>
    </location>
</feature>
<feature type="compositionally biased region" description="Basic and acidic residues" evidence="1">
    <location>
        <begin position="201"/>
        <end position="219"/>
    </location>
</feature>
<gene>
    <name evidence="2" type="ORF">AK812_SmicGene38047</name>
</gene>
<feature type="compositionally biased region" description="Basic and acidic residues" evidence="1">
    <location>
        <begin position="94"/>
        <end position="168"/>
    </location>
</feature>
<feature type="compositionally biased region" description="Basic and acidic residues" evidence="1">
    <location>
        <begin position="288"/>
        <end position="298"/>
    </location>
</feature>